<comment type="caution">
    <text evidence="8">The sequence shown here is derived from an EMBL/GenBank/DDBJ whole genome shotgun (WGS) entry which is preliminary data.</text>
</comment>
<evidence type="ECO:0000256" key="4">
    <source>
        <dbReference type="ARBA" id="ARBA00022490"/>
    </source>
</evidence>
<dbReference type="Gene3D" id="1.20.58.570">
    <property type="match status" value="1"/>
</dbReference>
<dbReference type="PROSITE" id="PS00231">
    <property type="entry name" value="F_ACTIN_CAPPING_BETA"/>
    <property type="match status" value="1"/>
</dbReference>
<evidence type="ECO:0000256" key="6">
    <source>
        <dbReference type="ARBA" id="ARBA00023212"/>
    </source>
</evidence>
<accession>X6M4A5</accession>
<proteinExistence type="inferred from homology"/>
<dbReference type="OMA" id="QALIGIC"/>
<keyword evidence="5 7" id="KW-0009">Actin-binding</keyword>
<protein>
    <recommendedName>
        <fullName evidence="7">F-actin-capping protein subunit beta</fullName>
    </recommendedName>
</protein>
<evidence type="ECO:0000256" key="5">
    <source>
        <dbReference type="ARBA" id="ARBA00023203"/>
    </source>
</evidence>
<dbReference type="GO" id="GO:0005737">
    <property type="term" value="C:cytoplasm"/>
    <property type="evidence" value="ECO:0007669"/>
    <property type="project" value="InterPro"/>
</dbReference>
<comment type="subunit">
    <text evidence="7">Heterodimer of an alpha and a beta subunit.</text>
</comment>
<dbReference type="GO" id="GO:0051016">
    <property type="term" value="P:barbed-end actin filament capping"/>
    <property type="evidence" value="ECO:0007669"/>
    <property type="project" value="UniProtKB-UniRule"/>
</dbReference>
<keyword evidence="3 7" id="KW-0117">Actin capping</keyword>
<keyword evidence="6 7" id="KW-0206">Cytoskeleton</keyword>
<evidence type="ECO:0000313" key="9">
    <source>
        <dbReference type="Proteomes" id="UP000023152"/>
    </source>
</evidence>
<dbReference type="OrthoDB" id="9979678at2759"/>
<dbReference type="PANTHER" id="PTHR10619:SF0">
    <property type="entry name" value="F-ACTIN-CAPPING PROTEIN SUBUNIT BETA ISOFORMS 1 AND 2"/>
    <property type="match status" value="1"/>
</dbReference>
<gene>
    <name evidence="8" type="ORF">RFI_29085</name>
</gene>
<dbReference type="GO" id="GO:0000902">
    <property type="term" value="P:cell morphogenesis"/>
    <property type="evidence" value="ECO:0007669"/>
    <property type="project" value="TreeGrafter"/>
</dbReference>
<sequence length="149" mass="17342">MSDIKHCLNILRRTPPSDVVDNLERLIAVRPELDEELCQRVDTPLQIVCKKEFKCFILEKDTKTGKQFITCDYNRDGDSYRSPWSNEYFPSIEDGDECLRPSENLRKLELEANEVFDHYRHAYFEGGVSSVYMWDLDAGFAACFCIQKG</sequence>
<dbReference type="InterPro" id="IPR037282">
    <property type="entry name" value="CapZ_alpha/beta"/>
</dbReference>
<dbReference type="GO" id="GO:0008290">
    <property type="term" value="C:F-actin capping protein complex"/>
    <property type="evidence" value="ECO:0007669"/>
    <property type="project" value="UniProtKB-UniRule"/>
</dbReference>
<dbReference type="PRINTS" id="PR00192">
    <property type="entry name" value="FACTINCAPB"/>
</dbReference>
<evidence type="ECO:0000256" key="2">
    <source>
        <dbReference type="ARBA" id="ARBA00006039"/>
    </source>
</evidence>
<dbReference type="EMBL" id="ASPP01025170">
    <property type="protein sequence ID" value="ETO08302.1"/>
    <property type="molecule type" value="Genomic_DNA"/>
</dbReference>
<name>X6M4A5_RETFI</name>
<dbReference type="GO" id="GO:0030036">
    <property type="term" value="P:actin cytoskeleton organization"/>
    <property type="evidence" value="ECO:0007669"/>
    <property type="project" value="InterPro"/>
</dbReference>
<evidence type="ECO:0000313" key="8">
    <source>
        <dbReference type="EMBL" id="ETO08302.1"/>
    </source>
</evidence>
<dbReference type="InterPro" id="IPR001698">
    <property type="entry name" value="CAPZB"/>
</dbReference>
<dbReference type="InterPro" id="IPR019771">
    <property type="entry name" value="F-actin_capping_bsu_CS"/>
</dbReference>
<dbReference type="Pfam" id="PF01115">
    <property type="entry name" value="F_actin_cap_B"/>
    <property type="match status" value="1"/>
</dbReference>
<dbReference type="InterPro" id="IPR043175">
    <property type="entry name" value="CAPZB_N"/>
</dbReference>
<dbReference type="Proteomes" id="UP000023152">
    <property type="component" value="Unassembled WGS sequence"/>
</dbReference>
<dbReference type="Gene3D" id="3.90.1150.210">
    <property type="entry name" value="F-actin capping protein, beta subunit"/>
    <property type="match status" value="1"/>
</dbReference>
<keyword evidence="9" id="KW-1185">Reference proteome</keyword>
<dbReference type="AlphaFoldDB" id="X6M4A5"/>
<comment type="subcellular location">
    <subcellularLocation>
        <location evidence="1 7">Cytoplasm</location>
        <location evidence="1 7">Cytoskeleton</location>
    </subcellularLocation>
</comment>
<dbReference type="SUPFAM" id="SSF90096">
    <property type="entry name" value="Subunits of heterodimeric actin filament capping protein Capz"/>
    <property type="match status" value="1"/>
</dbReference>
<comment type="similarity">
    <text evidence="2 7">Belongs to the F-actin-capping protein beta subunit family.</text>
</comment>
<dbReference type="InterPro" id="IPR042276">
    <property type="entry name" value="CapZ_alpha/beta_2"/>
</dbReference>
<dbReference type="GO" id="GO:0051015">
    <property type="term" value="F:actin filament binding"/>
    <property type="evidence" value="ECO:0007669"/>
    <property type="project" value="TreeGrafter"/>
</dbReference>
<comment type="function">
    <text evidence="7">F-actin-capping proteins bind in a Ca(2+)-independent manner to the fast growing ends of actin filaments (barbed end) thereby blocking the exchange of subunits at these ends. Unlike other capping proteins (such as gelsolin and severin), these proteins do not sever actin filaments.</text>
</comment>
<reference evidence="8 9" key="1">
    <citation type="journal article" date="2013" name="Curr. Biol.">
        <title>The Genome of the Foraminiferan Reticulomyxa filosa.</title>
        <authorList>
            <person name="Glockner G."/>
            <person name="Hulsmann N."/>
            <person name="Schleicher M."/>
            <person name="Noegel A.A."/>
            <person name="Eichinger L."/>
            <person name="Gallinger C."/>
            <person name="Pawlowski J."/>
            <person name="Sierra R."/>
            <person name="Euteneuer U."/>
            <person name="Pillet L."/>
            <person name="Moustafa A."/>
            <person name="Platzer M."/>
            <person name="Groth M."/>
            <person name="Szafranski K."/>
            <person name="Schliwa M."/>
        </authorList>
    </citation>
    <scope>NUCLEOTIDE SEQUENCE [LARGE SCALE GENOMIC DNA]</scope>
</reference>
<dbReference type="PANTHER" id="PTHR10619">
    <property type="entry name" value="F-ACTIN-CAPPING PROTEIN SUBUNIT BETA"/>
    <property type="match status" value="1"/>
</dbReference>
<evidence type="ECO:0000256" key="1">
    <source>
        <dbReference type="ARBA" id="ARBA00004245"/>
    </source>
</evidence>
<keyword evidence="4 7" id="KW-0963">Cytoplasm</keyword>
<evidence type="ECO:0000256" key="7">
    <source>
        <dbReference type="RuleBase" id="RU365078"/>
    </source>
</evidence>
<evidence type="ECO:0000256" key="3">
    <source>
        <dbReference type="ARBA" id="ARBA00022467"/>
    </source>
</evidence>
<organism evidence="8 9">
    <name type="scientific">Reticulomyxa filosa</name>
    <dbReference type="NCBI Taxonomy" id="46433"/>
    <lineage>
        <taxon>Eukaryota</taxon>
        <taxon>Sar</taxon>
        <taxon>Rhizaria</taxon>
        <taxon>Retaria</taxon>
        <taxon>Foraminifera</taxon>
        <taxon>Monothalamids</taxon>
        <taxon>Reticulomyxidae</taxon>
        <taxon>Reticulomyxa</taxon>
    </lineage>
</organism>